<keyword evidence="2" id="KW-1185">Reference proteome</keyword>
<dbReference type="AlphaFoldDB" id="A0AAV4XDB1"/>
<evidence type="ECO:0000313" key="2">
    <source>
        <dbReference type="Proteomes" id="UP001054945"/>
    </source>
</evidence>
<reference evidence="1 2" key="1">
    <citation type="submission" date="2021-06" db="EMBL/GenBank/DDBJ databases">
        <title>Caerostris extrusa draft genome.</title>
        <authorList>
            <person name="Kono N."/>
            <person name="Arakawa K."/>
        </authorList>
    </citation>
    <scope>NUCLEOTIDE SEQUENCE [LARGE SCALE GENOMIC DNA]</scope>
</reference>
<dbReference type="Proteomes" id="UP001054945">
    <property type="component" value="Unassembled WGS sequence"/>
</dbReference>
<organism evidence="1 2">
    <name type="scientific">Caerostris extrusa</name>
    <name type="common">Bark spider</name>
    <name type="synonym">Caerostris bankana</name>
    <dbReference type="NCBI Taxonomy" id="172846"/>
    <lineage>
        <taxon>Eukaryota</taxon>
        <taxon>Metazoa</taxon>
        <taxon>Ecdysozoa</taxon>
        <taxon>Arthropoda</taxon>
        <taxon>Chelicerata</taxon>
        <taxon>Arachnida</taxon>
        <taxon>Araneae</taxon>
        <taxon>Araneomorphae</taxon>
        <taxon>Entelegynae</taxon>
        <taxon>Araneoidea</taxon>
        <taxon>Araneidae</taxon>
        <taxon>Caerostris</taxon>
    </lineage>
</organism>
<gene>
    <name evidence="1" type="ORF">CEXT_796891</name>
</gene>
<comment type="caution">
    <text evidence="1">The sequence shown here is derived from an EMBL/GenBank/DDBJ whole genome shotgun (WGS) entry which is preliminary data.</text>
</comment>
<accession>A0AAV4XDB1</accession>
<evidence type="ECO:0000313" key="1">
    <source>
        <dbReference type="EMBL" id="GIY91803.1"/>
    </source>
</evidence>
<dbReference type="EMBL" id="BPLR01017460">
    <property type="protein sequence ID" value="GIY91803.1"/>
    <property type="molecule type" value="Genomic_DNA"/>
</dbReference>
<proteinExistence type="predicted"/>
<sequence length="91" mass="10395">MYKFYPLFIKCIQQNSSPGAAANLSFHFLSLHRPVSVKNYISHPPPLISTNSDRVIADVNPGLDWSRSWFHPWRTEPEAQFVLHGGSYLLP</sequence>
<protein>
    <submittedName>
        <fullName evidence="1">Uncharacterized protein</fullName>
    </submittedName>
</protein>
<name>A0AAV4XDB1_CAEEX</name>